<accession>A0ABU4HX40</accession>
<organism evidence="3 4">
    <name type="scientific">Conexibacter stalactiti</name>
    <dbReference type="NCBI Taxonomy" id="1940611"/>
    <lineage>
        <taxon>Bacteria</taxon>
        <taxon>Bacillati</taxon>
        <taxon>Actinomycetota</taxon>
        <taxon>Thermoleophilia</taxon>
        <taxon>Solirubrobacterales</taxon>
        <taxon>Conexibacteraceae</taxon>
        <taxon>Conexibacter</taxon>
    </lineage>
</organism>
<keyword evidence="2" id="KW-0732">Signal</keyword>
<evidence type="ECO:0000313" key="3">
    <source>
        <dbReference type="EMBL" id="MDW5597895.1"/>
    </source>
</evidence>
<dbReference type="RefSeq" id="WP_318600365.1">
    <property type="nucleotide sequence ID" value="NZ_JAWSTH010000108.1"/>
</dbReference>
<dbReference type="EMBL" id="JAWSTH010000108">
    <property type="protein sequence ID" value="MDW5597895.1"/>
    <property type="molecule type" value="Genomic_DNA"/>
</dbReference>
<feature type="signal peptide" evidence="2">
    <location>
        <begin position="1"/>
        <end position="28"/>
    </location>
</feature>
<evidence type="ECO:0000256" key="2">
    <source>
        <dbReference type="SAM" id="SignalP"/>
    </source>
</evidence>
<keyword evidence="4" id="KW-1185">Reference proteome</keyword>
<feature type="region of interest" description="Disordered" evidence="1">
    <location>
        <begin position="37"/>
        <end position="73"/>
    </location>
</feature>
<evidence type="ECO:0000313" key="4">
    <source>
        <dbReference type="Proteomes" id="UP001284601"/>
    </source>
</evidence>
<protein>
    <submittedName>
        <fullName evidence="3">Uncharacterized protein</fullName>
    </submittedName>
</protein>
<reference evidence="4" key="1">
    <citation type="submission" date="2023-07" db="EMBL/GenBank/DDBJ databases">
        <title>Conexibacter stalactiti sp. nov., isolated from stalactites in a lava cave and emended description of the genus Conexibacter.</title>
        <authorList>
            <person name="Lee S.D."/>
        </authorList>
    </citation>
    <scope>NUCLEOTIDE SEQUENCE [LARGE SCALE GENOMIC DNA]</scope>
    <source>
        <strain evidence="4">KCTC 39840</strain>
    </source>
</reference>
<comment type="caution">
    <text evidence="3">The sequence shown here is derived from an EMBL/GenBank/DDBJ whole genome shotgun (WGS) entry which is preliminary data.</text>
</comment>
<proteinExistence type="predicted"/>
<feature type="chain" id="PRO_5045489883" evidence="2">
    <location>
        <begin position="29"/>
        <end position="73"/>
    </location>
</feature>
<dbReference type="Proteomes" id="UP001284601">
    <property type="component" value="Unassembled WGS sequence"/>
</dbReference>
<gene>
    <name evidence="3" type="ORF">R7226_26310</name>
</gene>
<sequence>MSGSVRNVRRLAAVTAAGALLAVTPVAAATTLSIAGGVSPLGAPPGTPLDVSMEMALAPPPEGLADRPRRRSG</sequence>
<name>A0ABU4HX40_9ACTN</name>
<evidence type="ECO:0000256" key="1">
    <source>
        <dbReference type="SAM" id="MobiDB-lite"/>
    </source>
</evidence>